<feature type="compositionally biased region" description="Low complexity" evidence="1">
    <location>
        <begin position="60"/>
        <end position="69"/>
    </location>
</feature>
<organism evidence="2 3">
    <name type="scientific">Mycolicibacterium smegmatis (strain ATCC 700084 / mc(2)155)</name>
    <name type="common">Mycobacterium smegmatis</name>
    <dbReference type="NCBI Taxonomy" id="246196"/>
    <lineage>
        <taxon>Bacteria</taxon>
        <taxon>Bacillati</taxon>
        <taxon>Actinomycetota</taxon>
        <taxon>Actinomycetes</taxon>
        <taxon>Mycobacteriales</taxon>
        <taxon>Mycobacteriaceae</taxon>
        <taxon>Mycolicibacterium</taxon>
    </lineage>
</organism>
<dbReference type="KEGG" id="msg:MSMEI_2650"/>
<reference evidence="2 3" key="1">
    <citation type="journal article" date="2007" name="Genome Biol.">
        <title>Interrupted coding sequences in Mycobacterium smegmatis: authentic mutations or sequencing errors?</title>
        <authorList>
            <person name="Deshayes C."/>
            <person name="Perrodou E."/>
            <person name="Gallien S."/>
            <person name="Euphrasie D."/>
            <person name="Schaeffer C."/>
            <person name="Van-Dorsselaer A."/>
            <person name="Poch O."/>
            <person name="Lecompte O."/>
            <person name="Reyrat J.M."/>
        </authorList>
    </citation>
    <scope>NUCLEOTIDE SEQUENCE [LARGE SCALE GENOMIC DNA]</scope>
    <source>
        <strain evidence="3">ATCC 700084 / mc(2)155</strain>
    </source>
</reference>
<proteinExistence type="predicted"/>
<evidence type="ECO:0000313" key="3">
    <source>
        <dbReference type="Proteomes" id="UP000006158"/>
    </source>
</evidence>
<evidence type="ECO:0000256" key="1">
    <source>
        <dbReference type="SAM" id="MobiDB-lite"/>
    </source>
</evidence>
<protein>
    <submittedName>
        <fullName evidence="2">Uncharacterized protein</fullName>
    </submittedName>
</protein>
<feature type="region of interest" description="Disordered" evidence="1">
    <location>
        <begin position="40"/>
        <end position="69"/>
    </location>
</feature>
<dbReference type="Proteomes" id="UP000006158">
    <property type="component" value="Chromosome"/>
</dbReference>
<name>I7FK39_MYCS2</name>
<dbReference type="EMBL" id="CP001663">
    <property type="protein sequence ID" value="AFP39118.1"/>
    <property type="molecule type" value="Genomic_DNA"/>
</dbReference>
<reference evidence="2 3" key="2">
    <citation type="journal article" date="2009" name="Genome Res.">
        <title>Ortho-proteogenomics: multiple proteomes investigation through orthology and a new MS-based protocol.</title>
        <authorList>
            <person name="Gallien S."/>
            <person name="Perrodou E."/>
            <person name="Carapito C."/>
            <person name="Deshayes C."/>
            <person name="Reyrat J.M."/>
            <person name="Van Dorsselaer A."/>
            <person name="Poch O."/>
            <person name="Schaeffer C."/>
            <person name="Lecompte O."/>
        </authorList>
    </citation>
    <scope>NUCLEOTIDE SEQUENCE [LARGE SCALE GENOMIC DNA]</scope>
    <source>
        <strain evidence="3">ATCC 700084 / mc(2)155</strain>
    </source>
</reference>
<evidence type="ECO:0000313" key="2">
    <source>
        <dbReference type="EMBL" id="AFP39118.1"/>
    </source>
</evidence>
<accession>I7FK39</accession>
<gene>
    <name evidence="2" type="ordered locus">MSMEI_2650</name>
</gene>
<dbReference type="AlphaFoldDB" id="I7FK39"/>
<sequence length="69" mass="7025">MGEQQIAGPAHAHQLPAFDVDDVLVVSADRFCAHLAALVGLGKPGRRGRPGSRGSGPGRPAGRSRSGPT</sequence>